<gene>
    <name evidence="4" type="ORF">PRZ48_000295</name>
</gene>
<feature type="repeat" description="ANK" evidence="3">
    <location>
        <begin position="176"/>
        <end position="208"/>
    </location>
</feature>
<proteinExistence type="predicted"/>
<keyword evidence="2 3" id="KW-0040">ANK repeat</keyword>
<keyword evidence="1" id="KW-0677">Repeat</keyword>
<feature type="repeat" description="ANK" evidence="3">
    <location>
        <begin position="143"/>
        <end position="175"/>
    </location>
</feature>
<evidence type="ECO:0000313" key="4">
    <source>
        <dbReference type="EMBL" id="KAK4506563.1"/>
    </source>
</evidence>
<sequence>MNIDEQASKFAIHAACREGQTQKVISLLNADPKLALRPDDDERLPQHWAAAHNHLEILTILSETKKFDVDAQDGAGWTALMMASSLKDGDELVDFLLDQKSADPGIKTNGGQTALHFAASKGNLETARKLLSKGATARVKDKRGQLPLHRAAAVGNVPILKVLLDAKSAVNATDGDGSTALHHAVAEGHGDAAVELLRRGAEWGKEDGGGKRAIELAPDGKVRGFVLRGAVEEGVDVGGD</sequence>
<reference evidence="4 5" key="1">
    <citation type="journal article" date="2023" name="G3 (Bethesda)">
        <title>A chromosome-level genome assembly of Zasmidium syzygii isolated from banana leaves.</title>
        <authorList>
            <person name="van Westerhoven A.C."/>
            <person name="Mehrabi R."/>
            <person name="Talebi R."/>
            <person name="Steentjes M.B.F."/>
            <person name="Corcolon B."/>
            <person name="Chong P.A."/>
            <person name="Kema G.H.J."/>
            <person name="Seidl M.F."/>
        </authorList>
    </citation>
    <scope>NUCLEOTIDE SEQUENCE [LARGE SCALE GENOMIC DNA]</scope>
    <source>
        <strain evidence="4 5">P124</strain>
    </source>
</reference>
<evidence type="ECO:0000313" key="5">
    <source>
        <dbReference type="Proteomes" id="UP001305779"/>
    </source>
</evidence>
<keyword evidence="5" id="KW-1185">Reference proteome</keyword>
<evidence type="ECO:0000256" key="2">
    <source>
        <dbReference type="ARBA" id="ARBA00023043"/>
    </source>
</evidence>
<dbReference type="Proteomes" id="UP001305779">
    <property type="component" value="Unassembled WGS sequence"/>
</dbReference>
<protein>
    <submittedName>
        <fullName evidence="4">Uncharacterized protein</fullName>
    </submittedName>
</protein>
<organism evidence="4 5">
    <name type="scientific">Zasmidium cellare</name>
    <name type="common">Wine cellar mold</name>
    <name type="synonym">Racodium cellare</name>
    <dbReference type="NCBI Taxonomy" id="395010"/>
    <lineage>
        <taxon>Eukaryota</taxon>
        <taxon>Fungi</taxon>
        <taxon>Dikarya</taxon>
        <taxon>Ascomycota</taxon>
        <taxon>Pezizomycotina</taxon>
        <taxon>Dothideomycetes</taxon>
        <taxon>Dothideomycetidae</taxon>
        <taxon>Mycosphaerellales</taxon>
        <taxon>Mycosphaerellaceae</taxon>
        <taxon>Zasmidium</taxon>
    </lineage>
</organism>
<dbReference type="PROSITE" id="PS50297">
    <property type="entry name" value="ANK_REP_REGION"/>
    <property type="match status" value="3"/>
</dbReference>
<name>A0ABR0EZP2_ZASCE</name>
<evidence type="ECO:0000256" key="3">
    <source>
        <dbReference type="PROSITE-ProRule" id="PRU00023"/>
    </source>
</evidence>
<feature type="repeat" description="ANK" evidence="3">
    <location>
        <begin position="110"/>
        <end position="142"/>
    </location>
</feature>
<dbReference type="InterPro" id="IPR002110">
    <property type="entry name" value="Ankyrin_rpt"/>
</dbReference>
<evidence type="ECO:0000256" key="1">
    <source>
        <dbReference type="ARBA" id="ARBA00022737"/>
    </source>
</evidence>
<dbReference type="SUPFAM" id="SSF48403">
    <property type="entry name" value="Ankyrin repeat"/>
    <property type="match status" value="1"/>
</dbReference>
<dbReference type="Pfam" id="PF12796">
    <property type="entry name" value="Ank_2"/>
    <property type="match status" value="1"/>
</dbReference>
<dbReference type="Gene3D" id="1.25.40.20">
    <property type="entry name" value="Ankyrin repeat-containing domain"/>
    <property type="match status" value="1"/>
</dbReference>
<dbReference type="EMBL" id="JAXOVC010000001">
    <property type="protein sequence ID" value="KAK4506563.1"/>
    <property type="molecule type" value="Genomic_DNA"/>
</dbReference>
<accession>A0ABR0EZP2</accession>
<dbReference type="PRINTS" id="PR01415">
    <property type="entry name" value="ANKYRIN"/>
</dbReference>
<dbReference type="PANTHER" id="PTHR24171:SF11">
    <property type="entry name" value="26S PROTEASOME NON-ATPASE REGULATORY SUBUNIT 10"/>
    <property type="match status" value="1"/>
</dbReference>
<dbReference type="Pfam" id="PF13637">
    <property type="entry name" value="Ank_4"/>
    <property type="match status" value="1"/>
</dbReference>
<dbReference type="PROSITE" id="PS50088">
    <property type="entry name" value="ANK_REPEAT"/>
    <property type="match status" value="3"/>
</dbReference>
<dbReference type="InterPro" id="IPR036770">
    <property type="entry name" value="Ankyrin_rpt-contain_sf"/>
</dbReference>
<dbReference type="PANTHER" id="PTHR24171">
    <property type="entry name" value="ANKYRIN REPEAT DOMAIN-CONTAINING PROTEIN 39-RELATED"/>
    <property type="match status" value="1"/>
</dbReference>
<comment type="caution">
    <text evidence="4">The sequence shown here is derived from an EMBL/GenBank/DDBJ whole genome shotgun (WGS) entry which is preliminary data.</text>
</comment>
<dbReference type="SMART" id="SM00248">
    <property type="entry name" value="ANK"/>
    <property type="match status" value="5"/>
</dbReference>